<dbReference type="EMBL" id="VWPX01019686">
    <property type="protein sequence ID" value="NWI21000.1"/>
    <property type="molecule type" value="Genomic_DNA"/>
</dbReference>
<dbReference type="InterPro" id="IPR039581">
    <property type="entry name" value="FNDC11"/>
</dbReference>
<evidence type="ECO:0000313" key="3">
    <source>
        <dbReference type="EMBL" id="NWI21000.1"/>
    </source>
</evidence>
<gene>
    <name evidence="3" type="primary">Fnd11</name>
    <name evidence="3" type="ORF">CRYSOU_R14768</name>
</gene>
<dbReference type="InterPro" id="IPR003961">
    <property type="entry name" value="FN3_dom"/>
</dbReference>
<feature type="non-terminal residue" evidence="3">
    <location>
        <position position="1"/>
    </location>
</feature>
<dbReference type="InterPro" id="IPR036116">
    <property type="entry name" value="FN3_sf"/>
</dbReference>
<keyword evidence="4" id="KW-1185">Reference proteome</keyword>
<sequence length="281" mass="31824">AWKLCLDRRSSLLTFLHSQLSLHFLRRHRRRVELLRQSSFYLEILPKHLALGDQSHPMHPINLFQQVDPWRFQRMKKVGATQTQIQLLLLGDLLEQLERGREELLGRLKGCDAVPFLSQWDGVKQRMSELSKMMDSFLGALVPGKLHLKHRLVPDARAPKIPRIRLALSARMPVLFDRKESAACGTGAALKWCSPSPRAAQEQFEVSFRLLEAGAPERGHCGTLSVAATACHVPNLLPGRAYEFSVRRAETYALVYEQWRDSITLRTAPGPRRAAAPGPCE</sequence>
<dbReference type="Pfam" id="PF17744">
    <property type="entry name" value="DUF5581"/>
    <property type="match status" value="1"/>
</dbReference>
<feature type="domain" description="DUF5581" evidence="1">
    <location>
        <begin position="171"/>
        <end position="272"/>
    </location>
</feature>
<dbReference type="PANTHER" id="PTHR14537">
    <property type="entry name" value="FIBRONECTIN TYPE III DOMAIN-CONTAINING PROTEIN 11"/>
    <property type="match status" value="1"/>
</dbReference>
<organism evidence="3 4">
    <name type="scientific">Crypturellus soui</name>
    <dbReference type="NCBI Taxonomy" id="458187"/>
    <lineage>
        <taxon>Eukaryota</taxon>
        <taxon>Metazoa</taxon>
        <taxon>Chordata</taxon>
        <taxon>Craniata</taxon>
        <taxon>Vertebrata</taxon>
        <taxon>Euteleostomi</taxon>
        <taxon>Archelosauria</taxon>
        <taxon>Archosauria</taxon>
        <taxon>Dinosauria</taxon>
        <taxon>Saurischia</taxon>
        <taxon>Theropoda</taxon>
        <taxon>Coelurosauria</taxon>
        <taxon>Aves</taxon>
        <taxon>Palaeognathae</taxon>
        <taxon>Tinamiformes</taxon>
        <taxon>Tinamidae</taxon>
        <taxon>Crypturellus</taxon>
    </lineage>
</organism>
<dbReference type="InterPro" id="IPR048317">
    <property type="entry name" value="DUF5581_C"/>
</dbReference>
<protein>
    <submittedName>
        <fullName evidence="3">FND11 protein</fullName>
    </submittedName>
</protein>
<evidence type="ECO:0000313" key="4">
    <source>
        <dbReference type="Proteomes" id="UP000545332"/>
    </source>
</evidence>
<feature type="domain" description="DUF5581" evidence="2">
    <location>
        <begin position="1"/>
        <end position="166"/>
    </location>
</feature>
<accession>A0A7K4KX54</accession>
<name>A0A7K4KX54_9AVES</name>
<dbReference type="Proteomes" id="UP000545332">
    <property type="component" value="Unassembled WGS sequence"/>
</dbReference>
<comment type="caution">
    <text evidence="3">The sequence shown here is derived from an EMBL/GenBank/DDBJ whole genome shotgun (WGS) entry which is preliminary data.</text>
</comment>
<dbReference type="SUPFAM" id="SSF49265">
    <property type="entry name" value="Fibronectin type III"/>
    <property type="match status" value="1"/>
</dbReference>
<dbReference type="Pfam" id="PF20996">
    <property type="entry name" value="DUF5581_N"/>
    <property type="match status" value="1"/>
</dbReference>
<reference evidence="3 4" key="1">
    <citation type="submission" date="2019-09" db="EMBL/GenBank/DDBJ databases">
        <title>Bird 10,000 Genomes (B10K) Project - Family phase.</title>
        <authorList>
            <person name="Zhang G."/>
        </authorList>
    </citation>
    <scope>NUCLEOTIDE SEQUENCE [LARGE SCALE GENOMIC DNA]</scope>
    <source>
        <strain evidence="3">B10K-MSB-42743</strain>
        <tissue evidence="3">Heart</tissue>
    </source>
</reference>
<dbReference type="OrthoDB" id="8699528at2759"/>
<dbReference type="CDD" id="cd00063">
    <property type="entry name" value="FN3"/>
    <property type="match status" value="1"/>
</dbReference>
<evidence type="ECO:0000259" key="1">
    <source>
        <dbReference type="Pfam" id="PF17744"/>
    </source>
</evidence>
<feature type="non-terminal residue" evidence="3">
    <location>
        <position position="281"/>
    </location>
</feature>
<dbReference type="AlphaFoldDB" id="A0A7K4KX54"/>
<proteinExistence type="predicted"/>
<dbReference type="InterPro" id="IPR049231">
    <property type="entry name" value="DUF5581_N"/>
</dbReference>
<evidence type="ECO:0000259" key="2">
    <source>
        <dbReference type="Pfam" id="PF20996"/>
    </source>
</evidence>